<dbReference type="PANTHER" id="PTHR33886:SF8">
    <property type="entry name" value="UNSATURATED RHAMNOGALACTURONAN HYDROLASE (EUROFUNG)"/>
    <property type="match status" value="1"/>
</dbReference>
<evidence type="ECO:0000313" key="3">
    <source>
        <dbReference type="Proteomes" id="UP000092024"/>
    </source>
</evidence>
<dbReference type="InterPro" id="IPR008928">
    <property type="entry name" value="6-hairpin_glycosidase_sf"/>
</dbReference>
<keyword evidence="1" id="KW-0378">Hydrolase</keyword>
<dbReference type="RefSeq" id="WP_068686872.1">
    <property type="nucleotide sequence ID" value="NZ_LYPA01000076.1"/>
</dbReference>
<dbReference type="InterPro" id="IPR052043">
    <property type="entry name" value="PolySaccharide_Degr_Enz"/>
</dbReference>
<protein>
    <recommendedName>
        <fullName evidence="4">Glycosyl hydrolase family 88</fullName>
    </recommendedName>
</protein>
<dbReference type="GO" id="GO:0016787">
    <property type="term" value="F:hydrolase activity"/>
    <property type="evidence" value="ECO:0007669"/>
    <property type="project" value="UniProtKB-KW"/>
</dbReference>
<dbReference type="InterPro" id="IPR010905">
    <property type="entry name" value="Glyco_hydro_88"/>
</dbReference>
<evidence type="ECO:0000256" key="1">
    <source>
        <dbReference type="ARBA" id="ARBA00022801"/>
    </source>
</evidence>
<dbReference type="OrthoDB" id="9807186at2"/>
<sequence>MLLSFAVDLYPVLRDWVGRIHIGRYRNADVWAQSINERGAKWLSKTPTIKLTDNSRLVLLDMLSGNYSRSQIQQWQEGALLLGFSEYLRHRQDEALDKRISRYFEAKFNSDGSWREKPCHVDAGLLAYGVMKLAGEKADRFRPALDDMWALIADHVGADGTVQYRKSMPDYRYVDTIGFICPFLVLYGIRYGKEECVELALRQLRQYDREGMLDKRGLPGHAYHVGRGLPAGLYGWGRGLGWFAIGLIDAWNELPVHHSGRSELEGMIVRFAHSLLKLQNPSGSWGWAATRGESRQDSSATVMLGWFLQLASGIKGLEKACGEGASRAAAYLMSVTRRNGAVDFSQGDTKDIGVYSTLFTILPFTQGFSIRLAELARCKEGVKDNGGIKEAV</sequence>
<dbReference type="EMBL" id="LYPA01000076">
    <property type="protein sequence ID" value="OBR62989.1"/>
    <property type="molecule type" value="Genomic_DNA"/>
</dbReference>
<gene>
    <name evidence="2" type="ORF">A7K91_09345</name>
</gene>
<dbReference type="Pfam" id="PF07470">
    <property type="entry name" value="Glyco_hydro_88"/>
    <property type="match status" value="1"/>
</dbReference>
<accession>A0A1A5YBL9</accession>
<dbReference type="Gene3D" id="1.50.10.10">
    <property type="match status" value="1"/>
</dbReference>
<dbReference type="GO" id="GO:0005975">
    <property type="term" value="P:carbohydrate metabolic process"/>
    <property type="evidence" value="ECO:0007669"/>
    <property type="project" value="InterPro"/>
</dbReference>
<reference evidence="2 3" key="1">
    <citation type="submission" date="2016-05" db="EMBL/GenBank/DDBJ databases">
        <title>Paenibacillus oryzae. sp. nov., isolated from the rice root.</title>
        <authorList>
            <person name="Zhang J."/>
            <person name="Zhang X."/>
        </authorList>
    </citation>
    <scope>NUCLEOTIDE SEQUENCE [LARGE SCALE GENOMIC DNA]</scope>
    <source>
        <strain evidence="2 3">1DrF-4</strain>
    </source>
</reference>
<keyword evidence="3" id="KW-1185">Reference proteome</keyword>
<dbReference type="AlphaFoldDB" id="A0A1A5YBL9"/>
<organism evidence="2 3">
    <name type="scientific">Paenibacillus oryzae</name>
    <dbReference type="NCBI Taxonomy" id="1844972"/>
    <lineage>
        <taxon>Bacteria</taxon>
        <taxon>Bacillati</taxon>
        <taxon>Bacillota</taxon>
        <taxon>Bacilli</taxon>
        <taxon>Bacillales</taxon>
        <taxon>Paenibacillaceae</taxon>
        <taxon>Paenibacillus</taxon>
    </lineage>
</organism>
<dbReference type="Proteomes" id="UP000092024">
    <property type="component" value="Unassembled WGS sequence"/>
</dbReference>
<dbReference type="STRING" id="1844972.A7K91_09345"/>
<evidence type="ECO:0000313" key="2">
    <source>
        <dbReference type="EMBL" id="OBR62989.1"/>
    </source>
</evidence>
<evidence type="ECO:0008006" key="4">
    <source>
        <dbReference type="Google" id="ProtNLM"/>
    </source>
</evidence>
<comment type="caution">
    <text evidence="2">The sequence shown here is derived from an EMBL/GenBank/DDBJ whole genome shotgun (WGS) entry which is preliminary data.</text>
</comment>
<dbReference type="InterPro" id="IPR012341">
    <property type="entry name" value="6hp_glycosidase-like_sf"/>
</dbReference>
<proteinExistence type="predicted"/>
<dbReference type="PANTHER" id="PTHR33886">
    <property type="entry name" value="UNSATURATED RHAMNOGALACTURONAN HYDROLASE (EUROFUNG)"/>
    <property type="match status" value="1"/>
</dbReference>
<name>A0A1A5YBL9_9BACL</name>
<dbReference type="SUPFAM" id="SSF48208">
    <property type="entry name" value="Six-hairpin glycosidases"/>
    <property type="match status" value="1"/>
</dbReference>